<dbReference type="AlphaFoldDB" id="E6QKB4"/>
<dbReference type="InterPro" id="IPR015797">
    <property type="entry name" value="NUDIX_hydrolase-like_dom_sf"/>
</dbReference>
<dbReference type="EMBL" id="CABQ01000122">
    <property type="protein sequence ID" value="CBI07681.1"/>
    <property type="molecule type" value="Genomic_DNA"/>
</dbReference>
<dbReference type="GO" id="GO:0019693">
    <property type="term" value="P:ribose phosphate metabolic process"/>
    <property type="evidence" value="ECO:0007669"/>
    <property type="project" value="TreeGrafter"/>
</dbReference>
<accession>E6QKB4</accession>
<evidence type="ECO:0000256" key="2">
    <source>
        <dbReference type="ARBA" id="ARBA00022801"/>
    </source>
</evidence>
<feature type="domain" description="Nudix hydrolase" evidence="3">
    <location>
        <begin position="52"/>
        <end position="190"/>
    </location>
</feature>
<evidence type="ECO:0000259" key="3">
    <source>
        <dbReference type="PROSITE" id="PS51462"/>
    </source>
</evidence>
<comment type="cofactor">
    <cofactor evidence="1">
        <name>Mg(2+)</name>
        <dbReference type="ChEBI" id="CHEBI:18420"/>
    </cofactor>
</comment>
<keyword evidence="2 4" id="KW-0378">Hydrolase</keyword>
<evidence type="ECO:0000313" key="4">
    <source>
        <dbReference type="EMBL" id="CBI07681.1"/>
    </source>
</evidence>
<reference evidence="4" key="1">
    <citation type="submission" date="2009-10" db="EMBL/GenBank/DDBJ databases">
        <title>Diversity of trophic interactions inside an arsenic-rich microbial ecosystem.</title>
        <authorList>
            <person name="Bertin P.N."/>
            <person name="Heinrich-Salmeron A."/>
            <person name="Pelletier E."/>
            <person name="Goulhen-Chollet F."/>
            <person name="Arsene-Ploetze F."/>
            <person name="Gallien S."/>
            <person name="Calteau A."/>
            <person name="Vallenet D."/>
            <person name="Casiot C."/>
            <person name="Chane-Woon-Ming B."/>
            <person name="Giloteaux L."/>
            <person name="Barakat M."/>
            <person name="Bonnefoy V."/>
            <person name="Bruneel O."/>
            <person name="Chandler M."/>
            <person name="Cleiss J."/>
            <person name="Duran R."/>
            <person name="Elbaz-Poulichet F."/>
            <person name="Fonknechten N."/>
            <person name="Lauga B."/>
            <person name="Mornico D."/>
            <person name="Ortet P."/>
            <person name="Schaeffer C."/>
            <person name="Siguier P."/>
            <person name="Alexander Thil Smith A."/>
            <person name="Van Dorsselaer A."/>
            <person name="Weissenbach J."/>
            <person name="Medigue C."/>
            <person name="Le Paslier D."/>
        </authorList>
    </citation>
    <scope>NUCLEOTIDE SEQUENCE</scope>
</reference>
<proteinExistence type="predicted"/>
<protein>
    <submittedName>
        <fullName evidence="4">NUDIX hydrolase</fullName>
    </submittedName>
</protein>
<dbReference type="GO" id="GO:0016787">
    <property type="term" value="F:hydrolase activity"/>
    <property type="evidence" value="ECO:0007669"/>
    <property type="project" value="UniProtKB-KW"/>
</dbReference>
<dbReference type="CDD" id="cd24161">
    <property type="entry name" value="NUDIX_ADPRase_Ndx2"/>
    <property type="match status" value="1"/>
</dbReference>
<gene>
    <name evidence="4" type="ORF">CARN6_1051</name>
</gene>
<dbReference type="InterPro" id="IPR000086">
    <property type="entry name" value="NUDIX_hydrolase_dom"/>
</dbReference>
<name>E6QKB4_9ZZZZ</name>
<comment type="caution">
    <text evidence="4">The sequence shown here is derived from an EMBL/GenBank/DDBJ whole genome shotgun (WGS) entry which is preliminary data.</text>
</comment>
<dbReference type="Gene3D" id="3.90.79.10">
    <property type="entry name" value="Nucleoside Triphosphate Pyrophosphohydrolase"/>
    <property type="match status" value="1"/>
</dbReference>
<dbReference type="Pfam" id="PF00293">
    <property type="entry name" value="NUDIX"/>
    <property type="match status" value="1"/>
</dbReference>
<dbReference type="PANTHER" id="PTHR11839">
    <property type="entry name" value="UDP/ADP-SUGAR PYROPHOSPHATASE"/>
    <property type="match status" value="1"/>
</dbReference>
<sequence>MTDDKKALPGQQQQKSIETLSTREVYRNPWMRLREDQILRSNGQRGIYGVVEKEDCALILPIDGDCIWLVEQFRYTIGERVLELPQGGWETAGVDPEELARGEMKEETGLAASSMTSLGMQWVSYGFTRQRQFIFLASGLTETEKDPDPEEHDLAVRSVTIAEFESMLLDGTIRDNCTHAAWGLYLVWKSRQPL</sequence>
<dbReference type="GO" id="GO:0006753">
    <property type="term" value="P:nucleoside phosphate metabolic process"/>
    <property type="evidence" value="ECO:0007669"/>
    <property type="project" value="TreeGrafter"/>
</dbReference>
<dbReference type="SUPFAM" id="SSF55811">
    <property type="entry name" value="Nudix"/>
    <property type="match status" value="1"/>
</dbReference>
<dbReference type="PROSITE" id="PS51462">
    <property type="entry name" value="NUDIX"/>
    <property type="match status" value="1"/>
</dbReference>
<dbReference type="GO" id="GO:0005829">
    <property type="term" value="C:cytosol"/>
    <property type="evidence" value="ECO:0007669"/>
    <property type="project" value="TreeGrafter"/>
</dbReference>
<dbReference type="PANTHER" id="PTHR11839:SF18">
    <property type="entry name" value="NUDIX HYDROLASE DOMAIN-CONTAINING PROTEIN"/>
    <property type="match status" value="1"/>
</dbReference>
<organism evidence="4">
    <name type="scientific">mine drainage metagenome</name>
    <dbReference type="NCBI Taxonomy" id="410659"/>
    <lineage>
        <taxon>unclassified sequences</taxon>
        <taxon>metagenomes</taxon>
        <taxon>ecological metagenomes</taxon>
    </lineage>
</organism>
<evidence type="ECO:0000256" key="1">
    <source>
        <dbReference type="ARBA" id="ARBA00001946"/>
    </source>
</evidence>